<dbReference type="InterPro" id="IPR014718">
    <property type="entry name" value="GH-type_carb-bd"/>
</dbReference>
<feature type="domain" description="Glycosyl hydrolase family 92 N-terminal" evidence="4">
    <location>
        <begin position="30"/>
        <end position="136"/>
    </location>
</feature>
<sequence length="139" mass="15497">MRNHKIYFFLIFINLISNYKAQQSEKPVRYVNPLIGTEKMGHTYPGATVPFGAVQLSPETDTLSYAVKGKYNGDVYKYCAGYRYEDKTIVGFSATHFSGTGHSDLGDFLIMPTTGPLQLNPGTASHPEKGYRSRFLASE</sequence>
<dbReference type="InterPro" id="IPR050883">
    <property type="entry name" value="PNGase"/>
</dbReference>
<keyword evidence="3" id="KW-0106">Calcium</keyword>
<organism evidence="5 6">
    <name type="scientific">Chryseobacterium camelliae</name>
    <dbReference type="NCBI Taxonomy" id="1265445"/>
    <lineage>
        <taxon>Bacteria</taxon>
        <taxon>Pseudomonadati</taxon>
        <taxon>Bacteroidota</taxon>
        <taxon>Flavobacteriia</taxon>
        <taxon>Flavobacteriales</taxon>
        <taxon>Weeksellaceae</taxon>
        <taxon>Chryseobacterium group</taxon>
        <taxon>Chryseobacterium</taxon>
    </lineage>
</organism>
<protein>
    <submittedName>
        <fullName evidence="5">Alpha-1,2-mannosidase</fullName>
    </submittedName>
</protein>
<dbReference type="PANTHER" id="PTHR12143">
    <property type="entry name" value="PEPTIDE N-GLYCANASE PNGASE -RELATED"/>
    <property type="match status" value="1"/>
</dbReference>
<evidence type="ECO:0000256" key="1">
    <source>
        <dbReference type="ARBA" id="ARBA00001913"/>
    </source>
</evidence>
<accession>A0ABU0TNU5</accession>
<dbReference type="InterPro" id="IPR041371">
    <property type="entry name" value="GH92_N"/>
</dbReference>
<proteinExistence type="predicted"/>
<dbReference type="PANTHER" id="PTHR12143:SF39">
    <property type="entry name" value="SECRETED PROTEIN"/>
    <property type="match status" value="1"/>
</dbReference>
<comment type="subunit">
    <text evidence="2">Monomer.</text>
</comment>
<reference evidence="5 6" key="1">
    <citation type="submission" date="2023-07" db="EMBL/GenBank/DDBJ databases">
        <title>Functional and genomic diversity of the sorghum phyllosphere microbiome.</title>
        <authorList>
            <person name="Shade A."/>
        </authorList>
    </citation>
    <scope>NUCLEOTIDE SEQUENCE [LARGE SCALE GENOMIC DNA]</scope>
    <source>
        <strain evidence="5 6">SORGH_AS_1064</strain>
    </source>
</reference>
<keyword evidence="6" id="KW-1185">Reference proteome</keyword>
<evidence type="ECO:0000256" key="3">
    <source>
        <dbReference type="ARBA" id="ARBA00022837"/>
    </source>
</evidence>
<dbReference type="Proteomes" id="UP001225072">
    <property type="component" value="Unassembled WGS sequence"/>
</dbReference>
<evidence type="ECO:0000259" key="4">
    <source>
        <dbReference type="Pfam" id="PF17678"/>
    </source>
</evidence>
<name>A0ABU0TNU5_9FLAO</name>
<evidence type="ECO:0000313" key="5">
    <source>
        <dbReference type="EMBL" id="MDQ1098714.1"/>
    </source>
</evidence>
<evidence type="ECO:0000256" key="2">
    <source>
        <dbReference type="ARBA" id="ARBA00011245"/>
    </source>
</evidence>
<comment type="caution">
    <text evidence="5">The sequence shown here is derived from an EMBL/GenBank/DDBJ whole genome shotgun (WGS) entry which is preliminary data.</text>
</comment>
<dbReference type="Pfam" id="PF17678">
    <property type="entry name" value="Glyco_hydro_92N"/>
    <property type="match status" value="1"/>
</dbReference>
<gene>
    <name evidence="5" type="ORF">QE404_003861</name>
</gene>
<dbReference type="Gene3D" id="2.70.98.10">
    <property type="match status" value="1"/>
</dbReference>
<evidence type="ECO:0000313" key="6">
    <source>
        <dbReference type="Proteomes" id="UP001225072"/>
    </source>
</evidence>
<comment type="cofactor">
    <cofactor evidence="1">
        <name>Ca(2+)</name>
        <dbReference type="ChEBI" id="CHEBI:29108"/>
    </cofactor>
</comment>
<dbReference type="EMBL" id="JAUTAL010000001">
    <property type="protein sequence ID" value="MDQ1098714.1"/>
    <property type="molecule type" value="Genomic_DNA"/>
</dbReference>